<dbReference type="RefSeq" id="WP_119797045.1">
    <property type="nucleotide sequence ID" value="NZ_CP021659.1"/>
</dbReference>
<dbReference type="Pfam" id="PF05926">
    <property type="entry name" value="Phage_GPL"/>
    <property type="match status" value="1"/>
</dbReference>
<reference evidence="1 2" key="1">
    <citation type="submission" date="2017-05" db="EMBL/GenBank/DDBJ databases">
        <title>Genome sequence of Candidatus Fukatsuia symbiotica and Candidatus Hamiltonella defensa from Acyrthosiphon pisum strain 5D.</title>
        <authorList>
            <person name="Patel V.A."/>
            <person name="Chevignon G."/>
            <person name="Russell J.A."/>
            <person name="Oliver K.M."/>
        </authorList>
    </citation>
    <scope>NUCLEOTIDE SEQUENCE [LARGE SCALE GENOMIC DNA]</scope>
    <source>
        <strain evidence="1 2">5D</strain>
    </source>
</reference>
<dbReference type="KEGG" id="fsm:CCS41_01565"/>
<protein>
    <recommendedName>
        <fullName evidence="3">Head completion/stabilization protein</fullName>
    </recommendedName>
</protein>
<organism evidence="1 2">
    <name type="scientific">Candidatus Fukatsuia symbiotica</name>
    <dbReference type="NCBI Taxonomy" id="1878942"/>
    <lineage>
        <taxon>Bacteria</taxon>
        <taxon>Pseudomonadati</taxon>
        <taxon>Pseudomonadota</taxon>
        <taxon>Gammaproteobacteria</taxon>
        <taxon>Enterobacterales</taxon>
        <taxon>Yersiniaceae</taxon>
        <taxon>Candidatus Fukatsuia</taxon>
    </lineage>
</organism>
<evidence type="ECO:0008006" key="3">
    <source>
        <dbReference type="Google" id="ProtNLM"/>
    </source>
</evidence>
<accession>A0A2U8I2Z3</accession>
<gene>
    <name evidence="1" type="ORF">CCS41_01565</name>
</gene>
<sequence>MVSIAINPTVDEAGIKTEQFINNNGFWPGIDLQHYRDAMRQDGTLTPARLLEAAQVALNETHDRLTEWRKKQQQAGYPSLVEVPAKQVGNESSCLLLYRRAVYCLIQATVTERFRSVDATASGTKRAEAREETIDHLRRDAAWAIQDIQGFTRTTIELI</sequence>
<proteinExistence type="predicted"/>
<dbReference type="EMBL" id="CP021659">
    <property type="protein sequence ID" value="AWK13480.1"/>
    <property type="molecule type" value="Genomic_DNA"/>
</dbReference>
<dbReference type="Proteomes" id="UP000261875">
    <property type="component" value="Chromosome"/>
</dbReference>
<dbReference type="OrthoDB" id="6312934at2"/>
<keyword evidence="2" id="KW-1185">Reference proteome</keyword>
<evidence type="ECO:0000313" key="1">
    <source>
        <dbReference type="EMBL" id="AWK13480.1"/>
    </source>
</evidence>
<name>A0A2U8I2Z3_9GAMM</name>
<evidence type="ECO:0000313" key="2">
    <source>
        <dbReference type="Proteomes" id="UP000261875"/>
    </source>
</evidence>
<dbReference type="AlphaFoldDB" id="A0A2U8I2Z3"/>
<dbReference type="InterPro" id="IPR009225">
    <property type="entry name" value="Phage_head_completion_GpL"/>
</dbReference>